<dbReference type="Pfam" id="PF15891">
    <property type="entry name" value="Nuc_deoxyri_tr2"/>
    <property type="match status" value="1"/>
</dbReference>
<evidence type="ECO:0000313" key="2">
    <source>
        <dbReference type="Proteomes" id="UP001270362"/>
    </source>
</evidence>
<dbReference type="EMBL" id="JAULSO010000001">
    <property type="protein sequence ID" value="KAK3693247.1"/>
    <property type="molecule type" value="Genomic_DNA"/>
</dbReference>
<comment type="caution">
    <text evidence="1">The sequence shown here is derived from an EMBL/GenBank/DDBJ whole genome shotgun (WGS) entry which is preliminary data.</text>
</comment>
<name>A0AAE0XHU2_9PEZI</name>
<evidence type="ECO:0008006" key="3">
    <source>
        <dbReference type="Google" id="ProtNLM"/>
    </source>
</evidence>
<organism evidence="1 2">
    <name type="scientific">Podospora appendiculata</name>
    <dbReference type="NCBI Taxonomy" id="314037"/>
    <lineage>
        <taxon>Eukaryota</taxon>
        <taxon>Fungi</taxon>
        <taxon>Dikarya</taxon>
        <taxon>Ascomycota</taxon>
        <taxon>Pezizomycotina</taxon>
        <taxon>Sordariomycetes</taxon>
        <taxon>Sordariomycetidae</taxon>
        <taxon>Sordariales</taxon>
        <taxon>Podosporaceae</taxon>
        <taxon>Podospora</taxon>
    </lineage>
</organism>
<dbReference type="AlphaFoldDB" id="A0AAE0XHU2"/>
<sequence>MQRCATFSQSSLSSYGYQIATTVYKRNIKMEDANPSQPAASQPAAAQVVLAPSRPKIAGKRSVFLAGTTSRTSGPDWRETLIDALSCLPVTIFNPLRPDWDSSWREDITFGPFREQVEWELDMQERADVVVVYYGAGTDAPISLLELGLCARSGKAIVACHQHYRKRGNVHIVSQRLGIEFLDASGDLAGAVIGRLRQMLDQEQEGA</sequence>
<accession>A0AAE0XHU2</accession>
<proteinExistence type="predicted"/>
<reference evidence="1" key="2">
    <citation type="submission" date="2023-06" db="EMBL/GenBank/DDBJ databases">
        <authorList>
            <consortium name="Lawrence Berkeley National Laboratory"/>
            <person name="Haridas S."/>
            <person name="Hensen N."/>
            <person name="Bonometti L."/>
            <person name="Westerberg I."/>
            <person name="Brannstrom I.O."/>
            <person name="Guillou S."/>
            <person name="Cros-Aarteil S."/>
            <person name="Calhoun S."/>
            <person name="Kuo A."/>
            <person name="Mondo S."/>
            <person name="Pangilinan J."/>
            <person name="Riley R."/>
            <person name="Labutti K."/>
            <person name="Andreopoulos B."/>
            <person name="Lipzen A."/>
            <person name="Chen C."/>
            <person name="Yanf M."/>
            <person name="Daum C."/>
            <person name="Ng V."/>
            <person name="Clum A."/>
            <person name="Steindorff A."/>
            <person name="Ohm R."/>
            <person name="Martin F."/>
            <person name="Silar P."/>
            <person name="Natvig D."/>
            <person name="Lalanne C."/>
            <person name="Gautier V."/>
            <person name="Ament-Velasquez S.L."/>
            <person name="Kruys A."/>
            <person name="Hutchinson M.I."/>
            <person name="Powell A.J."/>
            <person name="Barry K."/>
            <person name="Miller A.N."/>
            <person name="Grigoriev I.V."/>
            <person name="Debuchy R."/>
            <person name="Gladieux P."/>
            <person name="Thoren M.H."/>
            <person name="Johannesson H."/>
        </authorList>
    </citation>
    <scope>NUCLEOTIDE SEQUENCE</scope>
    <source>
        <strain evidence="1">CBS 314.62</strain>
    </source>
</reference>
<dbReference type="Proteomes" id="UP001270362">
    <property type="component" value="Unassembled WGS sequence"/>
</dbReference>
<protein>
    <recommendedName>
        <fullName evidence="3">Nucleoside 2-deoxyribosyltransferase</fullName>
    </recommendedName>
</protein>
<keyword evidence="2" id="KW-1185">Reference proteome</keyword>
<reference evidence="1" key="1">
    <citation type="journal article" date="2023" name="Mol. Phylogenet. Evol.">
        <title>Genome-scale phylogeny and comparative genomics of the fungal order Sordariales.</title>
        <authorList>
            <person name="Hensen N."/>
            <person name="Bonometti L."/>
            <person name="Westerberg I."/>
            <person name="Brannstrom I.O."/>
            <person name="Guillou S."/>
            <person name="Cros-Aarteil S."/>
            <person name="Calhoun S."/>
            <person name="Haridas S."/>
            <person name="Kuo A."/>
            <person name="Mondo S."/>
            <person name="Pangilinan J."/>
            <person name="Riley R."/>
            <person name="LaButti K."/>
            <person name="Andreopoulos B."/>
            <person name="Lipzen A."/>
            <person name="Chen C."/>
            <person name="Yan M."/>
            <person name="Daum C."/>
            <person name="Ng V."/>
            <person name="Clum A."/>
            <person name="Steindorff A."/>
            <person name="Ohm R.A."/>
            <person name="Martin F."/>
            <person name="Silar P."/>
            <person name="Natvig D.O."/>
            <person name="Lalanne C."/>
            <person name="Gautier V."/>
            <person name="Ament-Velasquez S.L."/>
            <person name="Kruys A."/>
            <person name="Hutchinson M.I."/>
            <person name="Powell A.J."/>
            <person name="Barry K."/>
            <person name="Miller A.N."/>
            <person name="Grigoriev I.V."/>
            <person name="Debuchy R."/>
            <person name="Gladieux P."/>
            <person name="Hiltunen Thoren M."/>
            <person name="Johannesson H."/>
        </authorList>
    </citation>
    <scope>NUCLEOTIDE SEQUENCE</scope>
    <source>
        <strain evidence="1">CBS 314.62</strain>
    </source>
</reference>
<dbReference type="InterPro" id="IPR039470">
    <property type="entry name" value="Nuc_deoxyri_tr2"/>
</dbReference>
<gene>
    <name evidence="1" type="ORF">B0T22DRAFT_449280</name>
</gene>
<evidence type="ECO:0000313" key="1">
    <source>
        <dbReference type="EMBL" id="KAK3693247.1"/>
    </source>
</evidence>
<dbReference type="Gene3D" id="3.40.50.450">
    <property type="match status" value="1"/>
</dbReference>